<feature type="domain" description="S-Me-THD N-terminal" evidence="1">
    <location>
        <begin position="17"/>
        <end position="172"/>
    </location>
</feature>
<dbReference type="InterPro" id="IPR010318">
    <property type="entry name" value="S-Me-THD_N"/>
</dbReference>
<dbReference type="SUPFAM" id="SSF160991">
    <property type="entry name" value="CV3147-like"/>
    <property type="match status" value="1"/>
</dbReference>
<dbReference type="AlphaFoldDB" id="A0AAX3N0Z2"/>
<dbReference type="RefSeq" id="WP_193746076.1">
    <property type="nucleotide sequence ID" value="NZ_CP118101.1"/>
</dbReference>
<gene>
    <name evidence="3" type="ORF">PUW23_04505</name>
    <name evidence="4" type="ORF">PUW25_04130</name>
</gene>
<evidence type="ECO:0000313" key="3">
    <source>
        <dbReference type="EMBL" id="WDH83511.1"/>
    </source>
</evidence>
<dbReference type="InterPro" id="IPR048350">
    <property type="entry name" value="S-Me-THD-like_C"/>
</dbReference>
<feature type="domain" description="S-Me-THD-like C-terminal" evidence="2">
    <location>
        <begin position="177"/>
        <end position="363"/>
    </location>
</feature>
<dbReference type="Proteomes" id="UP001220962">
    <property type="component" value="Chromosome"/>
</dbReference>
<dbReference type="Pfam" id="PF06032">
    <property type="entry name" value="S-Me-THD_N"/>
    <property type="match status" value="1"/>
</dbReference>
<name>A0AAX3N0Z2_9BACL</name>
<sequence>MTSINEMNRLTELTEEAIEYIAVGAAVLGTGGGGDPHIGKLMAIGAIKKYGPVKVISPDELGDDDLVVPFSMIGAPTVMNEKIPAQEQMSKPLDLIEKELGRKISAIMPIEVGGGNSLIPVIAAAERGIPVLDADAMGRAFPESQMVTFYLDGMDPSPITMADERGNAVLMHAIDGIWEERMARAVTIQMGGSASICDYPATGAQMKKSVIPHTLSLAYEIGKTLFESKEQKQHPIEALLKQLNGYALFHGKASDIRRRMEGGFTRGEATFEGTGEHKGRTMKLFFQNEFLLAKEGERSLAVTPDLISLLDQDTGMPITTENLKYGARITAVGFPCDPKWRTPKGLDTVGPKYFGYDVPFVPIEELAAKKGANQA</sequence>
<dbReference type="Gene3D" id="3.40.1610.10">
    <property type="entry name" value="CV3147-like domain"/>
    <property type="match status" value="1"/>
</dbReference>
<dbReference type="Pfam" id="PF20906">
    <property type="entry name" value="S-Me-THD_C"/>
    <property type="match status" value="1"/>
</dbReference>
<evidence type="ECO:0000259" key="1">
    <source>
        <dbReference type="Pfam" id="PF06032"/>
    </source>
</evidence>
<dbReference type="InterPro" id="IPR024071">
    <property type="entry name" value="S-Me-THD_C_sf"/>
</dbReference>
<proteinExistence type="predicted"/>
<dbReference type="EMBL" id="CP118101">
    <property type="protein sequence ID" value="WDH83511.1"/>
    <property type="molecule type" value="Genomic_DNA"/>
</dbReference>
<reference evidence="3 6" key="1">
    <citation type="submission" date="2023-02" db="EMBL/GenBank/DDBJ databases">
        <title>Pathogen: clinical or host-associated sample.</title>
        <authorList>
            <person name="Hergert J."/>
            <person name="Casey R."/>
            <person name="Wagner J."/>
            <person name="Young E.L."/>
            <person name="Oakeson K.F."/>
        </authorList>
    </citation>
    <scope>NUCLEOTIDE SEQUENCE</scope>
    <source>
        <strain evidence="4 6">2022CK-00829</strain>
        <strain evidence="3">2022CK-00830</strain>
    </source>
</reference>
<evidence type="ECO:0000313" key="6">
    <source>
        <dbReference type="Proteomes" id="UP001221519"/>
    </source>
</evidence>
<accession>A0AAX3N0Z2</accession>
<evidence type="ECO:0000259" key="2">
    <source>
        <dbReference type="Pfam" id="PF20906"/>
    </source>
</evidence>
<keyword evidence="6" id="KW-1185">Reference proteome</keyword>
<evidence type="ECO:0000313" key="4">
    <source>
        <dbReference type="EMBL" id="WDI03181.1"/>
    </source>
</evidence>
<evidence type="ECO:0000313" key="5">
    <source>
        <dbReference type="Proteomes" id="UP001220962"/>
    </source>
</evidence>
<dbReference type="EMBL" id="CP118108">
    <property type="protein sequence ID" value="WDI03181.1"/>
    <property type="molecule type" value="Genomic_DNA"/>
</dbReference>
<organism evidence="3 5">
    <name type="scientific">Paenibacillus urinalis</name>
    <dbReference type="NCBI Taxonomy" id="521520"/>
    <lineage>
        <taxon>Bacteria</taxon>
        <taxon>Bacillati</taxon>
        <taxon>Bacillota</taxon>
        <taxon>Bacilli</taxon>
        <taxon>Bacillales</taxon>
        <taxon>Paenibacillaceae</taxon>
        <taxon>Paenibacillus</taxon>
    </lineage>
</organism>
<dbReference type="Proteomes" id="UP001221519">
    <property type="component" value="Chromosome"/>
</dbReference>
<dbReference type="Gene3D" id="2.40.390.10">
    <property type="entry name" value="CV3147-like"/>
    <property type="match status" value="1"/>
</dbReference>
<protein>
    <submittedName>
        <fullName evidence="3">DUF917 domain-containing protein</fullName>
    </submittedName>
</protein>
<dbReference type="InterPro" id="IPR027479">
    <property type="entry name" value="S-Me-THD_N_sf"/>
</dbReference>